<dbReference type="PANTHER" id="PTHR11926">
    <property type="entry name" value="GLUCOSYL/GLUCURONOSYL TRANSFERASES"/>
    <property type="match status" value="1"/>
</dbReference>
<dbReference type="OrthoDB" id="5835829at2759"/>
<reference evidence="8" key="2">
    <citation type="submission" date="2025-04" db="UniProtKB">
        <authorList>
            <consortium name="RefSeq"/>
        </authorList>
    </citation>
    <scope>IDENTIFICATION</scope>
    <source>
        <tissue evidence="8">Leaf</tissue>
    </source>
</reference>
<dbReference type="InterPro" id="IPR035595">
    <property type="entry name" value="UDP_glycos_trans_CS"/>
</dbReference>
<gene>
    <name evidence="8" type="primary">LOC109721023</name>
    <name evidence="5" type="ORF">ACMD2_02672</name>
</gene>
<dbReference type="SUPFAM" id="SSF53756">
    <property type="entry name" value="UDP-Glycosyltransferase/glycogen phosphorylase"/>
    <property type="match status" value="1"/>
</dbReference>
<evidence type="ECO:0000313" key="5">
    <source>
        <dbReference type="EMBL" id="OAY78283.1"/>
    </source>
</evidence>
<keyword evidence="3" id="KW-0328">Glycosyltransferase</keyword>
<comment type="similarity">
    <text evidence="1 3">Belongs to the UDP-glycosyltransferase family.</text>
</comment>
<evidence type="ECO:0000256" key="2">
    <source>
        <dbReference type="ARBA" id="ARBA00022679"/>
    </source>
</evidence>
<dbReference type="PANTHER" id="PTHR11926:SF970">
    <property type="entry name" value="GLYCOSYLTRANSFERASE"/>
    <property type="match status" value="1"/>
</dbReference>
<dbReference type="Proteomes" id="UP000092600">
    <property type="component" value="Unassembled WGS sequence"/>
</dbReference>
<reference evidence="5 6" key="1">
    <citation type="journal article" date="2016" name="DNA Res.">
        <title>The draft genome of MD-2 pineapple using hybrid error correction of long reads.</title>
        <authorList>
            <person name="Redwan R.M."/>
            <person name="Saidin A."/>
            <person name="Kumar S.V."/>
        </authorList>
    </citation>
    <scope>NUCLEOTIDE SEQUENCE [LARGE SCALE GENOMIC DNA]</scope>
    <source>
        <strain evidence="6">cv. MD2</strain>
        <tissue evidence="5">Leaf</tissue>
    </source>
</reference>
<organism evidence="5 6">
    <name type="scientific">Ananas comosus</name>
    <name type="common">Pineapple</name>
    <name type="synonym">Ananas ananas</name>
    <dbReference type="NCBI Taxonomy" id="4615"/>
    <lineage>
        <taxon>Eukaryota</taxon>
        <taxon>Viridiplantae</taxon>
        <taxon>Streptophyta</taxon>
        <taxon>Embryophyta</taxon>
        <taxon>Tracheophyta</taxon>
        <taxon>Spermatophyta</taxon>
        <taxon>Magnoliopsida</taxon>
        <taxon>Liliopsida</taxon>
        <taxon>Poales</taxon>
        <taxon>Bromeliaceae</taxon>
        <taxon>Bromelioideae</taxon>
        <taxon>Ananas</taxon>
    </lineage>
</organism>
<evidence type="ECO:0000256" key="3">
    <source>
        <dbReference type="RuleBase" id="RU003718"/>
    </source>
</evidence>
<proteinExistence type="inferred from homology"/>
<dbReference type="Gene3D" id="3.40.50.2000">
    <property type="entry name" value="Glycogen Phosphorylase B"/>
    <property type="match status" value="2"/>
</dbReference>
<dbReference type="InterPro" id="IPR002213">
    <property type="entry name" value="UDP_glucos_trans"/>
</dbReference>
<dbReference type="EMBL" id="LSRQ01001332">
    <property type="protein sequence ID" value="OAY78283.1"/>
    <property type="molecule type" value="Genomic_DNA"/>
</dbReference>
<evidence type="ECO:0000313" key="7">
    <source>
        <dbReference type="Proteomes" id="UP000515123"/>
    </source>
</evidence>
<dbReference type="FunFam" id="3.40.50.2000:FF:000055">
    <property type="entry name" value="Glycosyltransferase"/>
    <property type="match status" value="1"/>
</dbReference>
<keyword evidence="7" id="KW-1185">Reference proteome</keyword>
<dbReference type="GO" id="GO:0080044">
    <property type="term" value="F:quercetin 7-O-glucosyltransferase activity"/>
    <property type="evidence" value="ECO:0007669"/>
    <property type="project" value="TreeGrafter"/>
</dbReference>
<dbReference type="GO" id="GO:0080043">
    <property type="term" value="F:quercetin 3-O-glucosyltransferase activity"/>
    <property type="evidence" value="ECO:0007669"/>
    <property type="project" value="TreeGrafter"/>
</dbReference>
<evidence type="ECO:0000313" key="8">
    <source>
        <dbReference type="RefSeq" id="XP_020104008.1"/>
    </source>
</evidence>
<evidence type="ECO:0000256" key="1">
    <source>
        <dbReference type="ARBA" id="ARBA00009995"/>
    </source>
</evidence>
<dbReference type="RefSeq" id="XP_020104008.1">
    <property type="nucleotide sequence ID" value="XM_020248419.1"/>
</dbReference>
<dbReference type="Proteomes" id="UP000515123">
    <property type="component" value="Linkage group 15"/>
</dbReference>
<evidence type="ECO:0000256" key="4">
    <source>
        <dbReference type="RuleBase" id="RU362057"/>
    </source>
</evidence>
<dbReference type="GeneID" id="109721023"/>
<dbReference type="AlphaFoldDB" id="A0A199VMP9"/>
<keyword evidence="2 3" id="KW-0808">Transferase</keyword>
<dbReference type="CDD" id="cd03784">
    <property type="entry name" value="GT1_Gtf-like"/>
    <property type="match status" value="1"/>
</dbReference>
<evidence type="ECO:0000313" key="6">
    <source>
        <dbReference type="Proteomes" id="UP000092600"/>
    </source>
</evidence>
<sequence length="491" mass="53804">MESSGEAAAAAAAAAPHAVFLPFPAQGHVTPMLRLAKLLHARGSFRITFVNTEFNHARLVRSRGPGAVRGVDGFRFETIPDALPQSDRDGTQDVPQLCASTRLTCGPPLKELISRHSAAGDPVTCVVADGAMGFAVYPAEEMGIPVLIFFTPSAGGVLGYMNYAELVRRGYVPLKDKSYLTNGYLDTPLDWIRGMKNIRLRDIPSFIQTTDPDDIMLNINIMQSEDDAPRAFGIILNTFDALEHDALAAIRSRLPNLYVIGPISLLSHSIPPTAPSSSIGSNLWKEDNNCIKWLYTQVAGSVVYVNFGSIAVMTRDQLAEFAWGLAATKSPFLWVVRPDLVGGDKAVLPEGFVKETEGRGLLAEWCNQKAVLAHPAVGGFLSHCGWNSTLESIHQGVPMICWPFFAEQPTNCRYLCTEWGMGMEIGSDATRGEVERMVRELMGGEKGREMREKAREWKLKAREATEPSGSSFVDLERLVEDLASFSKSKRQ</sequence>
<dbReference type="Pfam" id="PF00201">
    <property type="entry name" value="UDPGT"/>
    <property type="match status" value="1"/>
</dbReference>
<protein>
    <recommendedName>
        <fullName evidence="4">Glycosyltransferase</fullName>
        <ecNumber evidence="4">2.4.1.-</ecNumber>
    </recommendedName>
</protein>
<accession>A0A199VMP9</accession>
<dbReference type="PROSITE" id="PS00375">
    <property type="entry name" value="UDPGT"/>
    <property type="match status" value="1"/>
</dbReference>
<dbReference type="EC" id="2.4.1.-" evidence="4"/>
<dbReference type="FunFam" id="3.40.50.2000:FF:000027">
    <property type="entry name" value="Glycosyltransferase"/>
    <property type="match status" value="1"/>
</dbReference>
<name>A0A199VMP9_ANACO</name>